<feature type="region of interest" description="Disordered" evidence="4">
    <location>
        <begin position="1"/>
        <end position="50"/>
    </location>
</feature>
<dbReference type="EMBL" id="JAWZYT010004639">
    <property type="protein sequence ID" value="KAK4293106.1"/>
    <property type="molecule type" value="Genomic_DNA"/>
</dbReference>
<comment type="similarity">
    <text evidence="2">Belongs to the FRG1 family.</text>
</comment>
<dbReference type="PANTHER" id="PTHR12928:SF0">
    <property type="entry name" value="FSHD REGION GENE 1"/>
    <property type="match status" value="1"/>
</dbReference>
<proteinExistence type="inferred from homology"/>
<dbReference type="GO" id="GO:0005730">
    <property type="term" value="C:nucleolus"/>
    <property type="evidence" value="ECO:0007669"/>
    <property type="project" value="UniProtKB-SubCell"/>
</dbReference>
<keyword evidence="3" id="KW-0539">Nucleus</keyword>
<gene>
    <name evidence="5" type="ORF">Pmani_034177</name>
</gene>
<evidence type="ECO:0000313" key="5">
    <source>
        <dbReference type="EMBL" id="KAK4293106.1"/>
    </source>
</evidence>
<comment type="caution">
    <text evidence="5">The sequence shown here is derived from an EMBL/GenBank/DDBJ whole genome shotgun (WGS) entry which is preliminary data.</text>
</comment>
<dbReference type="GO" id="GO:0055120">
    <property type="term" value="C:striated muscle dense body"/>
    <property type="evidence" value="ECO:0007669"/>
    <property type="project" value="TreeGrafter"/>
</dbReference>
<keyword evidence="6" id="KW-1185">Reference proteome</keyword>
<reference evidence="5" key="1">
    <citation type="submission" date="2023-11" db="EMBL/GenBank/DDBJ databases">
        <title>Genome assemblies of two species of porcelain crab, Petrolisthes cinctipes and Petrolisthes manimaculis (Anomura: Porcellanidae).</title>
        <authorList>
            <person name="Angst P."/>
        </authorList>
    </citation>
    <scope>NUCLEOTIDE SEQUENCE</scope>
    <source>
        <strain evidence="5">PB745_02</strain>
        <tissue evidence="5">Gill</tissue>
    </source>
</reference>
<evidence type="ECO:0000256" key="4">
    <source>
        <dbReference type="SAM" id="MobiDB-lite"/>
    </source>
</evidence>
<dbReference type="CDD" id="cd23338">
    <property type="entry name" value="beta-trefoil_FSCN_FRG1"/>
    <property type="match status" value="1"/>
</dbReference>
<evidence type="ECO:0000313" key="6">
    <source>
        <dbReference type="Proteomes" id="UP001292094"/>
    </source>
</evidence>
<dbReference type="InterPro" id="IPR010414">
    <property type="entry name" value="FRG1"/>
</dbReference>
<sequence length="300" mass="33112">MDYSRVNIKPLKLKGEKRSHKKHKSKKRKAEDESGRSSDGSRKNTDTADHGGWWHCEALQEMTGSLAIQLGDTPIYVCALDSGLFTAGAPHDEGDGPSPEEVLTGVPAGDNRTALKSGYNKYLGVDGAGRVVGRADAIGPREMWQPVFQEGKMALLGANDCFLGLDDDDNVVATCATAGSEHMVTIRSNAIRECDRPKEVPEEERGKLKDVEKNYVKKFQKFQDKRLRINKEGIAELKSAREEGILHEALLDRRSKMKADRYWEIWGSGGEAASKRVAKCGRRKGPHGLAQAGHGTGRWW</sequence>
<dbReference type="GO" id="GO:0071013">
    <property type="term" value="C:catalytic step 2 spliceosome"/>
    <property type="evidence" value="ECO:0007669"/>
    <property type="project" value="TreeGrafter"/>
</dbReference>
<feature type="compositionally biased region" description="Basic residues" evidence="4">
    <location>
        <begin position="11"/>
        <end position="28"/>
    </location>
</feature>
<evidence type="ECO:0008006" key="7">
    <source>
        <dbReference type="Google" id="ProtNLM"/>
    </source>
</evidence>
<dbReference type="AlphaFoldDB" id="A0AAE1TPZ4"/>
<dbReference type="Proteomes" id="UP001292094">
    <property type="component" value="Unassembled WGS sequence"/>
</dbReference>
<comment type="subcellular location">
    <subcellularLocation>
        <location evidence="1">Nucleus</location>
        <location evidence="1">Nucleolus</location>
    </subcellularLocation>
</comment>
<dbReference type="PANTHER" id="PTHR12928">
    <property type="entry name" value="FRG1 PROTEIN"/>
    <property type="match status" value="1"/>
</dbReference>
<evidence type="ECO:0000256" key="3">
    <source>
        <dbReference type="ARBA" id="ARBA00023242"/>
    </source>
</evidence>
<organism evidence="5 6">
    <name type="scientific">Petrolisthes manimaculis</name>
    <dbReference type="NCBI Taxonomy" id="1843537"/>
    <lineage>
        <taxon>Eukaryota</taxon>
        <taxon>Metazoa</taxon>
        <taxon>Ecdysozoa</taxon>
        <taxon>Arthropoda</taxon>
        <taxon>Crustacea</taxon>
        <taxon>Multicrustacea</taxon>
        <taxon>Malacostraca</taxon>
        <taxon>Eumalacostraca</taxon>
        <taxon>Eucarida</taxon>
        <taxon>Decapoda</taxon>
        <taxon>Pleocyemata</taxon>
        <taxon>Anomura</taxon>
        <taxon>Galatheoidea</taxon>
        <taxon>Porcellanidae</taxon>
        <taxon>Petrolisthes</taxon>
    </lineage>
</organism>
<dbReference type="Gene3D" id="2.80.10.50">
    <property type="match status" value="1"/>
</dbReference>
<feature type="compositionally biased region" description="Basic and acidic residues" evidence="4">
    <location>
        <begin position="29"/>
        <end position="49"/>
    </location>
</feature>
<dbReference type="InterPro" id="IPR008999">
    <property type="entry name" value="Actin-crosslinking"/>
</dbReference>
<evidence type="ECO:0000256" key="1">
    <source>
        <dbReference type="ARBA" id="ARBA00004604"/>
    </source>
</evidence>
<dbReference type="GO" id="GO:0051015">
    <property type="term" value="F:actin filament binding"/>
    <property type="evidence" value="ECO:0007669"/>
    <property type="project" value="TreeGrafter"/>
</dbReference>
<name>A0AAE1TPZ4_9EUCA</name>
<evidence type="ECO:0000256" key="2">
    <source>
        <dbReference type="ARBA" id="ARBA00010878"/>
    </source>
</evidence>
<dbReference type="SUPFAM" id="SSF50405">
    <property type="entry name" value="Actin-crosslinking proteins"/>
    <property type="match status" value="1"/>
</dbReference>
<dbReference type="Pfam" id="PF06229">
    <property type="entry name" value="FRG1"/>
    <property type="match status" value="1"/>
</dbReference>
<protein>
    <recommendedName>
        <fullName evidence="7">Protein FRG1</fullName>
    </recommendedName>
</protein>
<accession>A0AAE1TPZ4</accession>